<feature type="transmembrane region" description="Helical" evidence="6">
    <location>
        <begin position="384"/>
        <end position="410"/>
    </location>
</feature>
<feature type="transmembrane region" description="Helical" evidence="6">
    <location>
        <begin position="422"/>
        <end position="442"/>
    </location>
</feature>
<protein>
    <submittedName>
        <fullName evidence="8">Member of major facilitator superfamily multidrug-resistance, DHA1 sub-family</fullName>
    </submittedName>
</protein>
<dbReference type="GO" id="GO:0022857">
    <property type="term" value="F:transmembrane transporter activity"/>
    <property type="evidence" value="ECO:0007669"/>
    <property type="project" value="InterPro"/>
</dbReference>
<dbReference type="Pfam" id="PF07690">
    <property type="entry name" value="MFS_1"/>
    <property type="match status" value="1"/>
</dbReference>
<evidence type="ECO:0000259" key="7">
    <source>
        <dbReference type="PROSITE" id="PS50850"/>
    </source>
</evidence>
<comment type="subcellular location">
    <subcellularLocation>
        <location evidence="1">Membrane</location>
        <topology evidence="1">Multi-pass membrane protein</topology>
    </subcellularLocation>
</comment>
<sequence length="486" mass="53183">MTSCTHNIAGDYNDEETPLLVKKPRTPLPWFQLSIVLFLQMAEPLTSQVLYPFGPQLMRDIGITHGDETKVGYYVGLMQSLFFFSQALTVMHWSSISDRIGRKPVILFGLVGLSLTMYGFGLSTTFTWLVLTRCLCGALNGNIGVIKSIMAEITDETNRAQMFAFVPMAWSAGGTLGPLVGGWLSRPAEGFPGLFGDSTFHKNHPYFLACAVPATISLIAWFVTLFFLEETVSSPVPVTQFVRGDAGNEHLPEDCSDSSSERTRADYREESLHVSAVLTPRVLLASANYALICLVDISFRALQPVFFATPLDMGGLGFEPSTIGMILSTYGILNCVFQLCFFAKIHSRIGTKRVMIMGLAAAVPGFALFPVMNAFGRRDAPSWLLWSLILAQVGFLMLLNMTYGAIFIYVTASAPNKASLGTVNGFGQMLVSLARTVGPAFTNSLFSMTMQHHYLSGLAVYIAVIGMTLFSISVARRLPQRAWEAA</sequence>
<dbReference type="PANTHER" id="PTHR23504:SF15">
    <property type="entry name" value="MAJOR FACILITATOR SUPERFAMILY (MFS) PROFILE DOMAIN-CONTAINING PROTEIN"/>
    <property type="match status" value="1"/>
</dbReference>
<evidence type="ECO:0000256" key="2">
    <source>
        <dbReference type="ARBA" id="ARBA00022448"/>
    </source>
</evidence>
<feature type="transmembrane region" description="Helical" evidence="6">
    <location>
        <begin position="162"/>
        <end position="185"/>
    </location>
</feature>
<keyword evidence="2" id="KW-0813">Transport</keyword>
<evidence type="ECO:0000313" key="8">
    <source>
        <dbReference type="EMBL" id="TFK98633.1"/>
    </source>
</evidence>
<dbReference type="OrthoDB" id="419616at2759"/>
<feature type="transmembrane region" description="Helical" evidence="6">
    <location>
        <begin position="282"/>
        <end position="302"/>
    </location>
</feature>
<dbReference type="EMBL" id="ML178838">
    <property type="protein sequence ID" value="TFK98633.1"/>
    <property type="molecule type" value="Genomic_DNA"/>
</dbReference>
<reference evidence="8 9" key="1">
    <citation type="journal article" date="2019" name="Nat. Ecol. Evol.">
        <title>Megaphylogeny resolves global patterns of mushroom evolution.</title>
        <authorList>
            <person name="Varga T."/>
            <person name="Krizsan K."/>
            <person name="Foldi C."/>
            <person name="Dima B."/>
            <person name="Sanchez-Garcia M."/>
            <person name="Sanchez-Ramirez S."/>
            <person name="Szollosi G.J."/>
            <person name="Szarkandi J.G."/>
            <person name="Papp V."/>
            <person name="Albert L."/>
            <person name="Andreopoulos W."/>
            <person name="Angelini C."/>
            <person name="Antonin V."/>
            <person name="Barry K.W."/>
            <person name="Bougher N.L."/>
            <person name="Buchanan P."/>
            <person name="Buyck B."/>
            <person name="Bense V."/>
            <person name="Catcheside P."/>
            <person name="Chovatia M."/>
            <person name="Cooper J."/>
            <person name="Damon W."/>
            <person name="Desjardin D."/>
            <person name="Finy P."/>
            <person name="Geml J."/>
            <person name="Haridas S."/>
            <person name="Hughes K."/>
            <person name="Justo A."/>
            <person name="Karasinski D."/>
            <person name="Kautmanova I."/>
            <person name="Kiss B."/>
            <person name="Kocsube S."/>
            <person name="Kotiranta H."/>
            <person name="LaButti K.M."/>
            <person name="Lechner B.E."/>
            <person name="Liimatainen K."/>
            <person name="Lipzen A."/>
            <person name="Lukacs Z."/>
            <person name="Mihaltcheva S."/>
            <person name="Morgado L.N."/>
            <person name="Niskanen T."/>
            <person name="Noordeloos M.E."/>
            <person name="Ohm R.A."/>
            <person name="Ortiz-Santana B."/>
            <person name="Ovrebo C."/>
            <person name="Racz N."/>
            <person name="Riley R."/>
            <person name="Savchenko A."/>
            <person name="Shiryaev A."/>
            <person name="Soop K."/>
            <person name="Spirin V."/>
            <person name="Szebenyi C."/>
            <person name="Tomsovsky M."/>
            <person name="Tulloss R.E."/>
            <person name="Uehling J."/>
            <person name="Grigoriev I.V."/>
            <person name="Vagvolgyi C."/>
            <person name="Papp T."/>
            <person name="Martin F.M."/>
            <person name="Miettinen O."/>
            <person name="Hibbett D.S."/>
            <person name="Nagy L.G."/>
        </authorList>
    </citation>
    <scope>NUCLEOTIDE SEQUENCE [LARGE SCALE GENOMIC DNA]</scope>
    <source>
        <strain evidence="8 9">CBS 309.79</strain>
    </source>
</reference>
<feature type="domain" description="Major facilitator superfamily (MFS) profile" evidence="7">
    <location>
        <begin position="32"/>
        <end position="475"/>
    </location>
</feature>
<accession>A0A5C3QJV4</accession>
<feature type="transmembrane region" description="Helical" evidence="6">
    <location>
        <begin position="454"/>
        <end position="475"/>
    </location>
</feature>
<keyword evidence="9" id="KW-1185">Reference proteome</keyword>
<keyword evidence="4 6" id="KW-1133">Transmembrane helix</keyword>
<gene>
    <name evidence="8" type="ORF">BDV98DRAFT_572471</name>
</gene>
<feature type="transmembrane region" description="Helical" evidence="6">
    <location>
        <begin position="71"/>
        <end position="93"/>
    </location>
</feature>
<feature type="transmembrane region" description="Helical" evidence="6">
    <location>
        <begin position="322"/>
        <end position="342"/>
    </location>
</feature>
<dbReference type="InterPro" id="IPR036259">
    <property type="entry name" value="MFS_trans_sf"/>
</dbReference>
<dbReference type="GO" id="GO:0016020">
    <property type="term" value="C:membrane"/>
    <property type="evidence" value="ECO:0007669"/>
    <property type="project" value="UniProtKB-SubCell"/>
</dbReference>
<dbReference type="Gene3D" id="1.20.1250.20">
    <property type="entry name" value="MFS general substrate transporter like domains"/>
    <property type="match status" value="1"/>
</dbReference>
<evidence type="ECO:0000256" key="6">
    <source>
        <dbReference type="SAM" id="Phobius"/>
    </source>
</evidence>
<evidence type="ECO:0000313" key="9">
    <source>
        <dbReference type="Proteomes" id="UP000305067"/>
    </source>
</evidence>
<feature type="transmembrane region" description="Helical" evidence="6">
    <location>
        <begin position="105"/>
        <end position="122"/>
    </location>
</feature>
<dbReference type="InterPro" id="IPR011701">
    <property type="entry name" value="MFS"/>
</dbReference>
<keyword evidence="3 6" id="KW-0812">Transmembrane</keyword>
<dbReference type="Proteomes" id="UP000305067">
    <property type="component" value="Unassembled WGS sequence"/>
</dbReference>
<dbReference type="PROSITE" id="PS50850">
    <property type="entry name" value="MFS"/>
    <property type="match status" value="1"/>
</dbReference>
<evidence type="ECO:0000256" key="4">
    <source>
        <dbReference type="ARBA" id="ARBA00022989"/>
    </source>
</evidence>
<dbReference type="AlphaFoldDB" id="A0A5C3QJV4"/>
<feature type="transmembrane region" description="Helical" evidence="6">
    <location>
        <begin position="205"/>
        <end position="228"/>
    </location>
</feature>
<dbReference type="InterPro" id="IPR020846">
    <property type="entry name" value="MFS_dom"/>
</dbReference>
<feature type="transmembrane region" description="Helical" evidence="6">
    <location>
        <begin position="354"/>
        <end position="372"/>
    </location>
</feature>
<evidence type="ECO:0000256" key="3">
    <source>
        <dbReference type="ARBA" id="ARBA00022692"/>
    </source>
</evidence>
<evidence type="ECO:0000256" key="5">
    <source>
        <dbReference type="ARBA" id="ARBA00023136"/>
    </source>
</evidence>
<organism evidence="8 9">
    <name type="scientific">Pterulicium gracile</name>
    <dbReference type="NCBI Taxonomy" id="1884261"/>
    <lineage>
        <taxon>Eukaryota</taxon>
        <taxon>Fungi</taxon>
        <taxon>Dikarya</taxon>
        <taxon>Basidiomycota</taxon>
        <taxon>Agaricomycotina</taxon>
        <taxon>Agaricomycetes</taxon>
        <taxon>Agaricomycetidae</taxon>
        <taxon>Agaricales</taxon>
        <taxon>Pleurotineae</taxon>
        <taxon>Pterulaceae</taxon>
        <taxon>Pterulicium</taxon>
    </lineage>
</organism>
<keyword evidence="5 6" id="KW-0472">Membrane</keyword>
<proteinExistence type="predicted"/>
<evidence type="ECO:0000256" key="1">
    <source>
        <dbReference type="ARBA" id="ARBA00004141"/>
    </source>
</evidence>
<dbReference type="PANTHER" id="PTHR23504">
    <property type="entry name" value="MAJOR FACILITATOR SUPERFAMILY DOMAIN-CONTAINING PROTEIN 10"/>
    <property type="match status" value="1"/>
</dbReference>
<dbReference type="SUPFAM" id="SSF103473">
    <property type="entry name" value="MFS general substrate transporter"/>
    <property type="match status" value="1"/>
</dbReference>
<dbReference type="CDD" id="cd17330">
    <property type="entry name" value="MFS_SLC46_TetA_like"/>
    <property type="match status" value="1"/>
</dbReference>
<name>A0A5C3QJV4_9AGAR</name>